<feature type="repeat" description="ANK" evidence="3">
    <location>
        <begin position="1079"/>
        <end position="1111"/>
    </location>
</feature>
<accession>A0A9P8ICW1</accession>
<dbReference type="PANTHER" id="PTHR24188:SF29">
    <property type="entry name" value="GH09064P"/>
    <property type="match status" value="1"/>
</dbReference>
<feature type="repeat" description="ANK" evidence="3">
    <location>
        <begin position="974"/>
        <end position="1006"/>
    </location>
</feature>
<feature type="repeat" description="ANK" evidence="3">
    <location>
        <begin position="1256"/>
        <end position="1288"/>
    </location>
</feature>
<feature type="repeat" description="ANK" evidence="3">
    <location>
        <begin position="1151"/>
        <end position="1183"/>
    </location>
</feature>
<evidence type="ECO:0000256" key="1">
    <source>
        <dbReference type="ARBA" id="ARBA00022737"/>
    </source>
</evidence>
<dbReference type="Proteomes" id="UP000698800">
    <property type="component" value="Unassembled WGS sequence"/>
</dbReference>
<feature type="repeat" description="ANK" evidence="3">
    <location>
        <begin position="1116"/>
        <end position="1148"/>
    </location>
</feature>
<name>A0A9P8ICW1_9PEZI</name>
<comment type="caution">
    <text evidence="7">The sequence shown here is derived from an EMBL/GenBank/DDBJ whole genome shotgun (WGS) entry which is preliminary data.</text>
</comment>
<feature type="repeat" description="ANK" evidence="3">
    <location>
        <begin position="904"/>
        <end position="936"/>
    </location>
</feature>
<dbReference type="InterPro" id="IPR056125">
    <property type="entry name" value="DUF7708"/>
</dbReference>
<feature type="repeat" description="ANK" evidence="3">
    <location>
        <begin position="1044"/>
        <end position="1076"/>
    </location>
</feature>
<protein>
    <submittedName>
        <fullName evidence="7">Uncharacterized protein</fullName>
    </submittedName>
</protein>
<feature type="domain" description="Nephrocystin 3-like N-terminal" evidence="6">
    <location>
        <begin position="300"/>
        <end position="425"/>
    </location>
</feature>
<dbReference type="Pfam" id="PF24809">
    <property type="entry name" value="DUF7708"/>
    <property type="match status" value="1"/>
</dbReference>
<feature type="domain" description="GPI inositol-deacylase winged helix" evidence="4">
    <location>
        <begin position="540"/>
        <end position="620"/>
    </location>
</feature>
<feature type="repeat" description="ANK" evidence="3">
    <location>
        <begin position="1221"/>
        <end position="1253"/>
    </location>
</feature>
<dbReference type="PROSITE" id="PS50088">
    <property type="entry name" value="ANK_REPEAT"/>
    <property type="match status" value="12"/>
</dbReference>
<keyword evidence="2 3" id="KW-0040">ANK repeat</keyword>
<evidence type="ECO:0000259" key="4">
    <source>
        <dbReference type="Pfam" id="PF22939"/>
    </source>
</evidence>
<dbReference type="Pfam" id="PF22939">
    <property type="entry name" value="WHD_GPIID"/>
    <property type="match status" value="1"/>
</dbReference>
<reference evidence="7" key="1">
    <citation type="submission" date="2021-03" db="EMBL/GenBank/DDBJ databases">
        <title>Comparative genomics and phylogenomic investigation of the class Geoglossomycetes provide insights into ecological specialization and systematics.</title>
        <authorList>
            <person name="Melie T."/>
            <person name="Pirro S."/>
            <person name="Miller A.N."/>
            <person name="Quandt A."/>
        </authorList>
    </citation>
    <scope>NUCLEOTIDE SEQUENCE</scope>
    <source>
        <strain evidence="7">GBOQ0MN5Z8</strain>
    </source>
</reference>
<feature type="repeat" description="ANK" evidence="3">
    <location>
        <begin position="939"/>
        <end position="971"/>
    </location>
</feature>
<evidence type="ECO:0000313" key="7">
    <source>
        <dbReference type="EMBL" id="KAH0545440.1"/>
    </source>
</evidence>
<dbReference type="OrthoDB" id="4062651at2759"/>
<dbReference type="PROSITE" id="PS50297">
    <property type="entry name" value="ANK_REP_REGION"/>
    <property type="match status" value="12"/>
</dbReference>
<feature type="repeat" description="ANK" evidence="3">
    <location>
        <begin position="1009"/>
        <end position="1041"/>
    </location>
</feature>
<dbReference type="Pfam" id="PF12796">
    <property type="entry name" value="Ank_2"/>
    <property type="match status" value="5"/>
</dbReference>
<dbReference type="InterPro" id="IPR036770">
    <property type="entry name" value="Ankyrin_rpt-contain_sf"/>
</dbReference>
<keyword evidence="1" id="KW-0677">Repeat</keyword>
<dbReference type="InterPro" id="IPR054471">
    <property type="entry name" value="GPIID_WHD"/>
</dbReference>
<feature type="repeat" description="ANK" evidence="3">
    <location>
        <begin position="1186"/>
        <end position="1218"/>
    </location>
</feature>
<evidence type="ECO:0000256" key="2">
    <source>
        <dbReference type="ARBA" id="ARBA00023043"/>
    </source>
</evidence>
<dbReference type="SUPFAM" id="SSF48403">
    <property type="entry name" value="Ankyrin repeat"/>
    <property type="match status" value="2"/>
</dbReference>
<gene>
    <name evidence="7" type="ORF">FGG08_000441</name>
</gene>
<evidence type="ECO:0000259" key="5">
    <source>
        <dbReference type="Pfam" id="PF24809"/>
    </source>
</evidence>
<proteinExistence type="predicted"/>
<feature type="domain" description="DUF7708" evidence="5">
    <location>
        <begin position="67"/>
        <end position="213"/>
    </location>
</feature>
<evidence type="ECO:0000259" key="6">
    <source>
        <dbReference type="Pfam" id="PF24883"/>
    </source>
</evidence>
<dbReference type="EMBL" id="JAGHQL010000005">
    <property type="protein sequence ID" value="KAH0545440.1"/>
    <property type="molecule type" value="Genomic_DNA"/>
</dbReference>
<organism evidence="7 8">
    <name type="scientific">Glutinoglossum americanum</name>
    <dbReference type="NCBI Taxonomy" id="1670608"/>
    <lineage>
        <taxon>Eukaryota</taxon>
        <taxon>Fungi</taxon>
        <taxon>Dikarya</taxon>
        <taxon>Ascomycota</taxon>
        <taxon>Pezizomycotina</taxon>
        <taxon>Geoglossomycetes</taxon>
        <taxon>Geoglossales</taxon>
        <taxon>Geoglossaceae</taxon>
        <taxon>Glutinoglossum</taxon>
    </lineage>
</organism>
<dbReference type="InterPro" id="IPR002110">
    <property type="entry name" value="Ankyrin_rpt"/>
</dbReference>
<evidence type="ECO:0000313" key="8">
    <source>
        <dbReference type="Proteomes" id="UP000698800"/>
    </source>
</evidence>
<dbReference type="Pfam" id="PF13637">
    <property type="entry name" value="Ank_4"/>
    <property type="match status" value="1"/>
</dbReference>
<dbReference type="Pfam" id="PF24883">
    <property type="entry name" value="NPHP3_N"/>
    <property type="match status" value="1"/>
</dbReference>
<feature type="repeat" description="ANK" evidence="3">
    <location>
        <begin position="869"/>
        <end position="901"/>
    </location>
</feature>
<dbReference type="PANTHER" id="PTHR24188">
    <property type="entry name" value="ANKYRIN REPEAT PROTEIN"/>
    <property type="match status" value="1"/>
</dbReference>
<sequence>MASNSNDIAGPLCDALTDFKRALTPEQRAHLQALHVVPDAAAVITFTKQVDDENAKRKSRCVASRLCSVLESVQQFSTVVETFITSHPEIAALVWGSIKFAILLTLGKFASRFSTYFDKLSSVFMNMRNNCPRYMEYQTIYADSKRLQAALCNYYATVVRLCQKMVEVGQRQGLQQLTMALWRPFETEFGAIQEELQRQNEEVKDEISLASRQTAERERQLQVLERKKASRYWKQGDLYHQEGHRWRVQVDQQKSRSKRQRLLEELSNYNYMLSFKQARKKRHWSTSSWLLETDDYKDCAGVIDDLFLRGASVGVQVAFFFCQFDNAASLTARTILGSLARQCLNSENMTTAAEAHLAELFEHGLPDLGDLEAFFVDRVVESRCRFIVIDGIDECTKTERNFLFAALRKVADRSPGSFKIFIASRPQVGLDIDKFFRLHHQKLMDTPGVHGDIAKYIKHVLKEKLDSGDLKVGNPNLTAEIEDVLVSGAQGMYLLVVFQIREICDQINDDNIRAVLKGLPKSLPEWYERILDRIVDMGKEEIARKTFRWVAAAKRPLVLGELREAIAIEPCQAYRKLECLANDINQVVFWCGDLICIDEEELVVQFAHPTVKQFFLSEPSNPRLAKLHFQLPDIDHEAGEICVTYLNFNDFKTQLIKASNARPLDGQAVIQASLSMSLGKGMAEAVSKLKRTQKIQSGVDSNLSRQLQDIAGLTDRRFSRKLQSSYPFLAYAREWWLLHTMHFTKEGSKTWILWKTLLFSESVALLPWAPREWDCMPHDVVKWAMEHDHGGLLQLTMGYILLDQRRDLLVRSAAIGRLNIASVLINSLPRQALVLSAAMSAAAEGGHLDIVERLLDSGVDASAEHLGRSGWSAIQTASRYGHIEVVERLVDAGAMINAKPSPFGGRTALQAASGGGHLRVVQSLLGMGANINAEPAGDSGRTALQAASEGGHLEVVERLLSAKADVNAEPALEYGRTALQAASGDGHLEVVERLLSEKASVNAAPAIRGGRTALQAASGGGHLEIVERLLSANANVNSWPALEYGRTALQAASWGGHFEVVERLLSAKADVNAEPAIRDGRTALQAASEGGHLEVVERLLSAKADADVNAEPAIRGGRTALQAASGGGHLEVVERLLSAKADVNAWPATECGRTALQAASGGGHLEVVERLLSAKADANAESATERGWTALQAASGGGHLEVVERLLSAKADVNAEPAIRDGRTALQAASGGGHLEVVERLLSAKADVNAEPAIRGGRTALQAASGGGHLEVVERLLSAKADVNAESAIQDGRTALQAASEGRHLDVVERLKAAGARLWGFA</sequence>
<keyword evidence="8" id="KW-1185">Reference proteome</keyword>
<dbReference type="InterPro" id="IPR056884">
    <property type="entry name" value="NPHP3-like_N"/>
</dbReference>
<evidence type="ECO:0000256" key="3">
    <source>
        <dbReference type="PROSITE-ProRule" id="PRU00023"/>
    </source>
</evidence>
<dbReference type="SMART" id="SM00248">
    <property type="entry name" value="ANK"/>
    <property type="match status" value="14"/>
</dbReference>
<dbReference type="Gene3D" id="1.25.40.20">
    <property type="entry name" value="Ankyrin repeat-containing domain"/>
    <property type="match status" value="5"/>
</dbReference>